<name>A0A9P4PPF2_9PLEO</name>
<reference evidence="2" key="1">
    <citation type="journal article" date="2020" name="Stud. Mycol.">
        <title>101 Dothideomycetes genomes: a test case for predicting lifestyles and emergence of pathogens.</title>
        <authorList>
            <person name="Haridas S."/>
            <person name="Albert R."/>
            <person name="Binder M."/>
            <person name="Bloem J."/>
            <person name="Labutti K."/>
            <person name="Salamov A."/>
            <person name="Andreopoulos B."/>
            <person name="Baker S."/>
            <person name="Barry K."/>
            <person name="Bills G."/>
            <person name="Bluhm B."/>
            <person name="Cannon C."/>
            <person name="Castanera R."/>
            <person name="Culley D."/>
            <person name="Daum C."/>
            <person name="Ezra D."/>
            <person name="Gonzalez J."/>
            <person name="Henrissat B."/>
            <person name="Kuo A."/>
            <person name="Liang C."/>
            <person name="Lipzen A."/>
            <person name="Lutzoni F."/>
            <person name="Magnuson J."/>
            <person name="Mondo S."/>
            <person name="Nolan M."/>
            <person name="Ohm R."/>
            <person name="Pangilinan J."/>
            <person name="Park H.-J."/>
            <person name="Ramirez L."/>
            <person name="Alfaro M."/>
            <person name="Sun H."/>
            <person name="Tritt A."/>
            <person name="Yoshinaga Y."/>
            <person name="Zwiers L.-H."/>
            <person name="Turgeon B."/>
            <person name="Goodwin S."/>
            <person name="Spatafora J."/>
            <person name="Crous P."/>
            <person name="Grigoriev I."/>
        </authorList>
    </citation>
    <scope>NUCLEOTIDE SEQUENCE</scope>
    <source>
        <strain evidence="2">CBS 690.94</strain>
    </source>
</reference>
<evidence type="ECO:0000256" key="1">
    <source>
        <dbReference type="SAM" id="MobiDB-lite"/>
    </source>
</evidence>
<dbReference type="PANTHER" id="PTHR28096:SF1">
    <property type="entry name" value="PROTEIN FAF1"/>
    <property type="match status" value="1"/>
</dbReference>
<evidence type="ECO:0000313" key="2">
    <source>
        <dbReference type="EMBL" id="KAF2446594.1"/>
    </source>
</evidence>
<dbReference type="GO" id="GO:0005730">
    <property type="term" value="C:nucleolus"/>
    <property type="evidence" value="ECO:0007669"/>
    <property type="project" value="TreeGrafter"/>
</dbReference>
<dbReference type="OrthoDB" id="5556956at2759"/>
<dbReference type="PANTHER" id="PTHR28096">
    <property type="entry name" value="PROTEIN FAF1"/>
    <property type="match status" value="1"/>
</dbReference>
<feature type="compositionally biased region" description="Polar residues" evidence="1">
    <location>
        <begin position="164"/>
        <end position="181"/>
    </location>
</feature>
<dbReference type="GO" id="GO:0000462">
    <property type="term" value="P:maturation of SSU-rRNA from tricistronic rRNA transcript (SSU-rRNA, 5.8S rRNA, LSU-rRNA)"/>
    <property type="evidence" value="ECO:0007669"/>
    <property type="project" value="TreeGrafter"/>
</dbReference>
<feature type="region of interest" description="Disordered" evidence="1">
    <location>
        <begin position="1"/>
        <end position="145"/>
    </location>
</feature>
<sequence length="296" mass="32570">MAPALGKRKRITREELEQPSRASSPSSASQNSDGEDMQARFRRAFEAKFAPLDIEPVRTKSQKVEEPEEEPEEDSDWSGISASGDEDETSNGVQVFDYTAAHQPHTKGSKSEYRAFMSAKPPSLAATTTAKPKAAPKPTKEDDTVEAAHMKNDLELQKLLRESTLLSSNAPTYSTRTGSTRESNDARHKLTDLHVQSLGAKQSIFTQKSMPMSHRKGISAKTKMRDDRRRAEAKENGITLEKEQKVRKSAGKRDRGVGAPSVGKFKGGTLTLSKKDLRGLTSSAGDKDKGKKGRRR</sequence>
<dbReference type="InterPro" id="IPR053030">
    <property type="entry name" value="Ribosomal_biogenesis_FAF1-like"/>
</dbReference>
<dbReference type="EMBL" id="MU001498">
    <property type="protein sequence ID" value="KAF2446594.1"/>
    <property type="molecule type" value="Genomic_DNA"/>
</dbReference>
<feature type="compositionally biased region" description="Basic and acidic residues" evidence="1">
    <location>
        <begin position="55"/>
        <end position="65"/>
    </location>
</feature>
<protein>
    <submittedName>
        <fullName evidence="2">Uncharacterized protein</fullName>
    </submittedName>
</protein>
<feature type="region of interest" description="Disordered" evidence="1">
    <location>
        <begin position="203"/>
        <end position="296"/>
    </location>
</feature>
<evidence type="ECO:0000313" key="3">
    <source>
        <dbReference type="Proteomes" id="UP000799764"/>
    </source>
</evidence>
<feature type="compositionally biased region" description="Basic and acidic residues" evidence="1">
    <location>
        <begin position="37"/>
        <end position="46"/>
    </location>
</feature>
<feature type="region of interest" description="Disordered" evidence="1">
    <location>
        <begin position="163"/>
        <end position="185"/>
    </location>
</feature>
<comment type="caution">
    <text evidence="2">The sequence shown here is derived from an EMBL/GenBank/DDBJ whole genome shotgun (WGS) entry which is preliminary data.</text>
</comment>
<feature type="compositionally biased region" description="Basic and acidic residues" evidence="1">
    <location>
        <begin position="223"/>
        <end position="256"/>
    </location>
</feature>
<dbReference type="Proteomes" id="UP000799764">
    <property type="component" value="Unassembled WGS sequence"/>
</dbReference>
<gene>
    <name evidence="2" type="ORF">P171DRAFT_356909</name>
</gene>
<proteinExistence type="predicted"/>
<dbReference type="AlphaFoldDB" id="A0A9P4PPF2"/>
<keyword evidence="3" id="KW-1185">Reference proteome</keyword>
<feature type="compositionally biased region" description="Acidic residues" evidence="1">
    <location>
        <begin position="66"/>
        <end position="76"/>
    </location>
</feature>
<feature type="compositionally biased region" description="Low complexity" evidence="1">
    <location>
        <begin position="19"/>
        <end position="32"/>
    </location>
</feature>
<feature type="compositionally biased region" description="Low complexity" evidence="1">
    <location>
        <begin position="119"/>
        <end position="137"/>
    </location>
</feature>
<accession>A0A9P4PPF2</accession>
<organism evidence="2 3">
    <name type="scientific">Karstenula rhodostoma CBS 690.94</name>
    <dbReference type="NCBI Taxonomy" id="1392251"/>
    <lineage>
        <taxon>Eukaryota</taxon>
        <taxon>Fungi</taxon>
        <taxon>Dikarya</taxon>
        <taxon>Ascomycota</taxon>
        <taxon>Pezizomycotina</taxon>
        <taxon>Dothideomycetes</taxon>
        <taxon>Pleosporomycetidae</taxon>
        <taxon>Pleosporales</taxon>
        <taxon>Massarineae</taxon>
        <taxon>Didymosphaeriaceae</taxon>
        <taxon>Karstenula</taxon>
    </lineage>
</organism>
<feature type="compositionally biased region" description="Basic residues" evidence="1">
    <location>
        <begin position="1"/>
        <end position="11"/>
    </location>
</feature>